<dbReference type="Gene3D" id="1.10.10.10">
    <property type="entry name" value="Winged helix-like DNA-binding domain superfamily/Winged helix DNA-binding domain"/>
    <property type="match status" value="1"/>
</dbReference>
<keyword evidence="2" id="KW-0804">Transcription</keyword>
<evidence type="ECO:0000256" key="1">
    <source>
        <dbReference type="ARBA" id="ARBA00023015"/>
    </source>
</evidence>
<keyword evidence="1" id="KW-0805">Transcription regulation</keyword>
<evidence type="ECO:0000256" key="2">
    <source>
        <dbReference type="ARBA" id="ARBA00023163"/>
    </source>
</evidence>
<evidence type="ECO:0000313" key="5">
    <source>
        <dbReference type="EMBL" id="PJE64560.1"/>
    </source>
</evidence>
<feature type="compositionally biased region" description="Basic and acidic residues" evidence="3">
    <location>
        <begin position="148"/>
        <end position="159"/>
    </location>
</feature>
<dbReference type="AlphaFoldDB" id="A0A2M8KXA3"/>
<dbReference type="InterPro" id="IPR036388">
    <property type="entry name" value="WH-like_DNA-bd_sf"/>
</dbReference>
<evidence type="ECO:0000256" key="3">
    <source>
        <dbReference type="SAM" id="MobiDB-lite"/>
    </source>
</evidence>
<dbReference type="EMBL" id="PFEF01000005">
    <property type="protein sequence ID" value="PJE64560.1"/>
    <property type="molecule type" value="Genomic_DNA"/>
</dbReference>
<proteinExistence type="predicted"/>
<evidence type="ECO:0000313" key="6">
    <source>
        <dbReference type="Proteomes" id="UP000229098"/>
    </source>
</evidence>
<dbReference type="SUPFAM" id="SSF46785">
    <property type="entry name" value="Winged helix' DNA-binding domain"/>
    <property type="match status" value="1"/>
</dbReference>
<dbReference type="GO" id="GO:0003700">
    <property type="term" value="F:DNA-binding transcription factor activity"/>
    <property type="evidence" value="ECO:0007669"/>
    <property type="project" value="InterPro"/>
</dbReference>
<protein>
    <recommendedName>
        <fullName evidence="4">HTH deoR-type domain-containing protein</fullName>
    </recommendedName>
</protein>
<dbReference type="InterPro" id="IPR011991">
    <property type="entry name" value="ArsR-like_HTH"/>
</dbReference>
<accession>A0A2M8KXA3</accession>
<gene>
    <name evidence="5" type="ORF">COU90_01835</name>
</gene>
<reference evidence="6" key="1">
    <citation type="submission" date="2017-09" db="EMBL/GenBank/DDBJ databases">
        <title>Depth-based differentiation of microbial function through sediment-hosted aquifers and enrichment of novel symbionts in the deep terrestrial subsurface.</title>
        <authorList>
            <person name="Probst A.J."/>
            <person name="Ladd B."/>
            <person name="Jarett J.K."/>
            <person name="Geller-Mcgrath D.E."/>
            <person name="Sieber C.M.K."/>
            <person name="Emerson J.B."/>
            <person name="Anantharaman K."/>
            <person name="Thomas B.C."/>
            <person name="Malmstrom R."/>
            <person name="Stieglmeier M."/>
            <person name="Klingl A."/>
            <person name="Woyke T."/>
            <person name="Ryan C.M."/>
            <person name="Banfield J.F."/>
        </authorList>
    </citation>
    <scope>NUCLEOTIDE SEQUENCE [LARGE SCALE GENOMIC DNA]</scope>
</reference>
<dbReference type="InterPro" id="IPR001034">
    <property type="entry name" value="DeoR_HTH"/>
</dbReference>
<dbReference type="InterPro" id="IPR036390">
    <property type="entry name" value="WH_DNA-bd_sf"/>
</dbReference>
<dbReference type="Proteomes" id="UP000229098">
    <property type="component" value="Unassembled WGS sequence"/>
</dbReference>
<sequence>MSDIQQRSLSEFSLSLTSALYRVTDLLAEEEPLREALRRHGMHILELASAIETIEEFGKKLKSIEYILQSISSMKNALAVAKEGGYVSRINFTVLFDEYGRLETYITKLRMPFLQMTTGAENTDISDNILKDIKDKFNKEQSSASDQYGKDEPSYESSKHTRKNSRVPSSSINERHERILLFLREQGSWMSVSDIAVLYGEGVSAKTIQRDLNDLLSRGLIIAEGERRWRRYAIIRET</sequence>
<comment type="caution">
    <text evidence="5">The sequence shown here is derived from an EMBL/GenBank/DDBJ whole genome shotgun (WGS) entry which is preliminary data.</text>
</comment>
<evidence type="ECO:0000259" key="4">
    <source>
        <dbReference type="Pfam" id="PF08220"/>
    </source>
</evidence>
<feature type="domain" description="HTH deoR-type" evidence="4">
    <location>
        <begin position="175"/>
        <end position="222"/>
    </location>
</feature>
<dbReference type="Pfam" id="PF08220">
    <property type="entry name" value="HTH_DeoR"/>
    <property type="match status" value="1"/>
</dbReference>
<organism evidence="5 6">
    <name type="scientific">Candidatus Ryanbacteria bacterium CG10_big_fil_rev_8_21_14_0_10_43_42</name>
    <dbReference type="NCBI Taxonomy" id="1974864"/>
    <lineage>
        <taxon>Bacteria</taxon>
        <taxon>Candidatus Ryaniibacteriota</taxon>
    </lineage>
</organism>
<feature type="region of interest" description="Disordered" evidence="3">
    <location>
        <begin position="140"/>
        <end position="170"/>
    </location>
</feature>
<dbReference type="CDD" id="cd00090">
    <property type="entry name" value="HTH_ARSR"/>
    <property type="match status" value="1"/>
</dbReference>
<name>A0A2M8KXA3_9BACT</name>